<name>A0A914Q6U1_9BILA</name>
<evidence type="ECO:0000313" key="4">
    <source>
        <dbReference type="WBParaSite" id="PDA_v2.g22849.t1"/>
    </source>
</evidence>
<dbReference type="SMART" id="SM00595">
    <property type="entry name" value="MADF"/>
    <property type="match status" value="1"/>
</dbReference>
<dbReference type="GO" id="GO:0005634">
    <property type="term" value="C:nucleus"/>
    <property type="evidence" value="ECO:0007669"/>
    <property type="project" value="TreeGrafter"/>
</dbReference>
<dbReference type="Pfam" id="PF10545">
    <property type="entry name" value="MADF_DNA_bdg"/>
    <property type="match status" value="1"/>
</dbReference>
<dbReference type="AlphaFoldDB" id="A0A914Q6U1"/>
<keyword evidence="3" id="KW-1185">Reference proteome</keyword>
<dbReference type="PROSITE" id="PS51029">
    <property type="entry name" value="MADF"/>
    <property type="match status" value="1"/>
</dbReference>
<accession>A0A914Q6U1</accession>
<feature type="region of interest" description="Disordered" evidence="1">
    <location>
        <begin position="1"/>
        <end position="33"/>
    </location>
</feature>
<sequence>MSSRSHLPIKDESELLNDDAQDPSTDVTPRKRNTTAIYSDQLRYLIIQEIAKRPSLWDTKSREPLSLVSRKKSFADIAENLSTDDVPLQAADIEKQWKNLKDTYYKVKKKYSEAIASNPAEAVPPPKWRFYSALLFIDSIEEGDQPAETAEEEQQQQKQPRPTRKRKSTPKNVEAREAKKAAAAVKAQSEMPDSKPKHESPPKVSSSDAVFMMEEDDDYASFCRYLNGKFREIGSANRTEFLKVQKHINDIIYETQIKLSEKNGCTSNGNNNNH</sequence>
<dbReference type="PANTHER" id="PTHR12243:SF67">
    <property type="entry name" value="COREPRESSOR OF PANGOLIN, ISOFORM A-RELATED"/>
    <property type="match status" value="1"/>
</dbReference>
<feature type="region of interest" description="Disordered" evidence="1">
    <location>
        <begin position="145"/>
        <end position="206"/>
    </location>
</feature>
<dbReference type="PANTHER" id="PTHR12243">
    <property type="entry name" value="MADF DOMAIN TRANSCRIPTION FACTOR"/>
    <property type="match status" value="1"/>
</dbReference>
<organism evidence="3 4">
    <name type="scientific">Panagrolaimus davidi</name>
    <dbReference type="NCBI Taxonomy" id="227884"/>
    <lineage>
        <taxon>Eukaryota</taxon>
        <taxon>Metazoa</taxon>
        <taxon>Ecdysozoa</taxon>
        <taxon>Nematoda</taxon>
        <taxon>Chromadorea</taxon>
        <taxon>Rhabditida</taxon>
        <taxon>Tylenchina</taxon>
        <taxon>Panagrolaimomorpha</taxon>
        <taxon>Panagrolaimoidea</taxon>
        <taxon>Panagrolaimidae</taxon>
        <taxon>Panagrolaimus</taxon>
    </lineage>
</organism>
<dbReference type="InterPro" id="IPR006578">
    <property type="entry name" value="MADF-dom"/>
</dbReference>
<dbReference type="Proteomes" id="UP000887578">
    <property type="component" value="Unplaced"/>
</dbReference>
<evidence type="ECO:0000256" key="1">
    <source>
        <dbReference type="SAM" id="MobiDB-lite"/>
    </source>
</evidence>
<dbReference type="WBParaSite" id="PDA_v2.g22849.t1">
    <property type="protein sequence ID" value="PDA_v2.g22849.t1"/>
    <property type="gene ID" value="PDA_v2.g22849"/>
</dbReference>
<reference evidence="4" key="1">
    <citation type="submission" date="2022-11" db="UniProtKB">
        <authorList>
            <consortium name="WormBaseParasite"/>
        </authorList>
    </citation>
    <scope>IDENTIFICATION</scope>
</reference>
<dbReference type="GO" id="GO:0005667">
    <property type="term" value="C:transcription regulator complex"/>
    <property type="evidence" value="ECO:0007669"/>
    <property type="project" value="TreeGrafter"/>
</dbReference>
<evidence type="ECO:0000313" key="3">
    <source>
        <dbReference type="Proteomes" id="UP000887578"/>
    </source>
</evidence>
<proteinExistence type="predicted"/>
<evidence type="ECO:0000259" key="2">
    <source>
        <dbReference type="PROSITE" id="PS51029"/>
    </source>
</evidence>
<feature type="compositionally biased region" description="Acidic residues" evidence="1">
    <location>
        <begin position="145"/>
        <end position="154"/>
    </location>
</feature>
<dbReference type="GO" id="GO:0006357">
    <property type="term" value="P:regulation of transcription by RNA polymerase II"/>
    <property type="evidence" value="ECO:0007669"/>
    <property type="project" value="TreeGrafter"/>
</dbReference>
<protein>
    <submittedName>
        <fullName evidence="4">MADF domain-containing protein</fullName>
    </submittedName>
</protein>
<feature type="domain" description="MADF" evidence="2">
    <location>
        <begin position="45"/>
        <end position="142"/>
    </location>
</feature>
<feature type="compositionally biased region" description="Basic and acidic residues" evidence="1">
    <location>
        <begin position="192"/>
        <end position="201"/>
    </location>
</feature>
<dbReference type="InterPro" id="IPR039353">
    <property type="entry name" value="TF_Adf1"/>
</dbReference>